<sequence length="134" mass="14353">MTDFNTRIIEEFRANGGHVATAGFGDRLVLLHTTGAKSGAPRISPLMGIPTDEGWLVAASKGGAPEEPAWAHNLRANPSIEVETGEGTVAAKAVELRGAERDAGWQRFLAASPGFADYEKRTDRLIAVFHLVRS</sequence>
<evidence type="ECO:0000313" key="3">
    <source>
        <dbReference type="EMBL" id="TXK12756.1"/>
    </source>
</evidence>
<evidence type="ECO:0000313" key="4">
    <source>
        <dbReference type="Proteomes" id="UP000321034"/>
    </source>
</evidence>
<proteinExistence type="inferred from homology"/>
<dbReference type="GO" id="GO:0070967">
    <property type="term" value="F:coenzyme F420 binding"/>
    <property type="evidence" value="ECO:0007669"/>
    <property type="project" value="TreeGrafter"/>
</dbReference>
<organism evidence="3 4">
    <name type="scientific">Microbacterium hatanonis</name>
    <dbReference type="NCBI Taxonomy" id="404366"/>
    <lineage>
        <taxon>Bacteria</taxon>
        <taxon>Bacillati</taxon>
        <taxon>Actinomycetota</taxon>
        <taxon>Actinomycetes</taxon>
        <taxon>Micrococcales</taxon>
        <taxon>Microbacteriaceae</taxon>
        <taxon>Microbacterium</taxon>
    </lineage>
</organism>
<keyword evidence="4" id="KW-1185">Reference proteome</keyword>
<evidence type="ECO:0000256" key="2">
    <source>
        <dbReference type="ARBA" id="ARBA00049106"/>
    </source>
</evidence>
<dbReference type="GO" id="GO:0005886">
    <property type="term" value="C:plasma membrane"/>
    <property type="evidence" value="ECO:0007669"/>
    <property type="project" value="TreeGrafter"/>
</dbReference>
<dbReference type="Pfam" id="PF04075">
    <property type="entry name" value="F420H2_quin_red"/>
    <property type="match status" value="1"/>
</dbReference>
<dbReference type="NCBIfam" id="TIGR00026">
    <property type="entry name" value="hi_GC_TIGR00026"/>
    <property type="match status" value="1"/>
</dbReference>
<dbReference type="InterPro" id="IPR004378">
    <property type="entry name" value="F420H2_quin_Rdtase"/>
</dbReference>
<dbReference type="OrthoDB" id="8225825at2"/>
<evidence type="ECO:0000256" key="1">
    <source>
        <dbReference type="ARBA" id="ARBA00008710"/>
    </source>
</evidence>
<protein>
    <submittedName>
        <fullName evidence="3">Nitroreductase family deazaflavin-dependent oxidoreductase</fullName>
    </submittedName>
</protein>
<name>A0A5C8I1U6_9MICO</name>
<comment type="similarity">
    <text evidence="1">Belongs to the F420H(2)-dependent quinone reductase family.</text>
</comment>
<dbReference type="AlphaFoldDB" id="A0A5C8I1U6"/>
<dbReference type="InterPro" id="IPR012349">
    <property type="entry name" value="Split_barrel_FMN-bd"/>
</dbReference>
<gene>
    <name evidence="3" type="ORF">FVP77_04670</name>
</gene>
<dbReference type="Gene3D" id="2.30.110.10">
    <property type="entry name" value="Electron Transport, Fmn-binding Protein, Chain A"/>
    <property type="match status" value="1"/>
</dbReference>
<dbReference type="PANTHER" id="PTHR39428:SF1">
    <property type="entry name" value="F420H(2)-DEPENDENT QUINONE REDUCTASE RV1261C"/>
    <property type="match status" value="1"/>
</dbReference>
<comment type="caution">
    <text evidence="3">The sequence shown here is derived from an EMBL/GenBank/DDBJ whole genome shotgun (WGS) entry which is preliminary data.</text>
</comment>
<dbReference type="RefSeq" id="WP_147893463.1">
    <property type="nucleotide sequence ID" value="NZ_BAAANR010000001.1"/>
</dbReference>
<reference evidence="3 4" key="1">
    <citation type="submission" date="2019-08" db="EMBL/GenBank/DDBJ databases">
        <authorList>
            <person name="Dong K."/>
        </authorList>
    </citation>
    <scope>NUCLEOTIDE SEQUENCE [LARGE SCALE GENOMIC DNA]</scope>
    <source>
        <strain evidence="3 4">JCM14558</strain>
    </source>
</reference>
<accession>A0A5C8I1U6</accession>
<dbReference type="Proteomes" id="UP000321034">
    <property type="component" value="Unassembled WGS sequence"/>
</dbReference>
<dbReference type="PANTHER" id="PTHR39428">
    <property type="entry name" value="F420H(2)-DEPENDENT QUINONE REDUCTASE RV1261C"/>
    <property type="match status" value="1"/>
</dbReference>
<comment type="catalytic activity">
    <reaction evidence="2">
        <text>oxidized coenzyme F420-(gamma-L-Glu)(n) + a quinol + H(+) = reduced coenzyme F420-(gamma-L-Glu)(n) + a quinone</text>
        <dbReference type="Rhea" id="RHEA:39663"/>
        <dbReference type="Rhea" id="RHEA-COMP:12939"/>
        <dbReference type="Rhea" id="RHEA-COMP:14378"/>
        <dbReference type="ChEBI" id="CHEBI:15378"/>
        <dbReference type="ChEBI" id="CHEBI:24646"/>
        <dbReference type="ChEBI" id="CHEBI:132124"/>
        <dbReference type="ChEBI" id="CHEBI:133980"/>
        <dbReference type="ChEBI" id="CHEBI:139511"/>
    </reaction>
</comment>
<dbReference type="SUPFAM" id="SSF50475">
    <property type="entry name" value="FMN-binding split barrel"/>
    <property type="match status" value="1"/>
</dbReference>
<dbReference type="GO" id="GO:0016491">
    <property type="term" value="F:oxidoreductase activity"/>
    <property type="evidence" value="ECO:0007669"/>
    <property type="project" value="InterPro"/>
</dbReference>
<dbReference type="EMBL" id="VRSV01000001">
    <property type="protein sequence ID" value="TXK12756.1"/>
    <property type="molecule type" value="Genomic_DNA"/>
</dbReference>